<dbReference type="AlphaFoldDB" id="A0A4T3F1D3"/>
<feature type="chain" id="PRO_5020361158" evidence="2">
    <location>
        <begin position="26"/>
        <end position="309"/>
    </location>
</feature>
<accession>A0A4T3F1D3</accession>
<dbReference type="Proteomes" id="UP000309389">
    <property type="component" value="Unassembled WGS sequence"/>
</dbReference>
<comment type="caution">
    <text evidence="3">The sequence shown here is derived from an EMBL/GenBank/DDBJ whole genome shotgun (WGS) entry which is preliminary data.</text>
</comment>
<sequence length="309" mass="34180">MGVKIRILASTGAVALTFQAGPAAAQYMPHLDPNLYMLTVMQMNSGSCGPMSDDEIDEARLPAPGIMQAYFDAAQSGASISHMFKLNGKTNWTLGDHSVGEDELDMQVDPLAVAGNSLDTETLRFFRAGNHQTALGQWLVTNPADEVAGVYTGQFTRERGEWRLHKLQIFRADDPVEPIKHYCSEPGDLNEATLRVAEASVDETERQVERAVRRYERDESRAVEAEARAAEKPDSSGRARRASERRQLANERLEELEEARLRLTEAQSELEVAQAEQAEFAALTISASGAREFRLLDDDGKRIEENAGQ</sequence>
<keyword evidence="2" id="KW-0732">Signal</keyword>
<gene>
    <name evidence="3" type="ORF">E5222_13115</name>
</gene>
<evidence type="ECO:0000256" key="2">
    <source>
        <dbReference type="SAM" id="SignalP"/>
    </source>
</evidence>
<protein>
    <submittedName>
        <fullName evidence="3">Uncharacterized protein</fullName>
    </submittedName>
</protein>
<dbReference type="RefSeq" id="WP_136694224.1">
    <property type="nucleotide sequence ID" value="NZ_SSHH01000003.1"/>
</dbReference>
<keyword evidence="4" id="KW-1185">Reference proteome</keyword>
<feature type="region of interest" description="Disordered" evidence="1">
    <location>
        <begin position="217"/>
        <end position="247"/>
    </location>
</feature>
<evidence type="ECO:0000313" key="4">
    <source>
        <dbReference type="Proteomes" id="UP000309389"/>
    </source>
</evidence>
<feature type="signal peptide" evidence="2">
    <location>
        <begin position="1"/>
        <end position="25"/>
    </location>
</feature>
<name>A0A4T3F1D3_9SPHN</name>
<dbReference type="EMBL" id="SSHH01000003">
    <property type="protein sequence ID" value="TIX49747.1"/>
    <property type="molecule type" value="Genomic_DNA"/>
</dbReference>
<organism evidence="3 4">
    <name type="scientific">Alteraurantiacibacter aquimixticola</name>
    <dbReference type="NCBI Taxonomy" id="2489173"/>
    <lineage>
        <taxon>Bacteria</taxon>
        <taxon>Pseudomonadati</taxon>
        <taxon>Pseudomonadota</taxon>
        <taxon>Alphaproteobacteria</taxon>
        <taxon>Sphingomonadales</taxon>
        <taxon>Erythrobacteraceae</taxon>
        <taxon>Alteraurantiacibacter</taxon>
    </lineage>
</organism>
<dbReference type="OrthoDB" id="7605399at2"/>
<reference evidence="3 4" key="1">
    <citation type="submission" date="2019-04" db="EMBL/GenBank/DDBJ databases">
        <title>Altererythrobacter aquimixticola sp. nov., isolated from sediment of junction between the ocean and a freshwater spring.</title>
        <authorList>
            <person name="Yoon J.-H."/>
        </authorList>
    </citation>
    <scope>NUCLEOTIDE SEQUENCE [LARGE SCALE GENOMIC DNA]</scope>
    <source>
        <strain evidence="3 4">SSKS-13</strain>
    </source>
</reference>
<proteinExistence type="predicted"/>
<evidence type="ECO:0000313" key="3">
    <source>
        <dbReference type="EMBL" id="TIX49747.1"/>
    </source>
</evidence>
<evidence type="ECO:0000256" key="1">
    <source>
        <dbReference type="SAM" id="MobiDB-lite"/>
    </source>
</evidence>